<comment type="caution">
    <text evidence="1">The sequence shown here is derived from an EMBL/GenBank/DDBJ whole genome shotgun (WGS) entry which is preliminary data.</text>
</comment>
<sequence>MKKKLILVICCLIVIISVAFVLTKNRKPSAELLQAPGRNYTSSKKVEDYFIEKLRMPPEEAKTIRTRVQGNDGKISLRLTDKTNLEALISNLHYYGFIRDEKAFIYALENTKDINAGKANALKIGKNGTIDVGAYYKITEDMDAWQLADELLNKPTYIAYDEYGYMFMP</sequence>
<gene>
    <name evidence="1" type="ORF">UV00_C0022G0017</name>
</gene>
<evidence type="ECO:0000313" key="1">
    <source>
        <dbReference type="EMBL" id="KKS36756.1"/>
    </source>
</evidence>
<reference evidence="1 2" key="1">
    <citation type="journal article" date="2015" name="Nature">
        <title>rRNA introns, odd ribosomes, and small enigmatic genomes across a large radiation of phyla.</title>
        <authorList>
            <person name="Brown C.T."/>
            <person name="Hug L.A."/>
            <person name="Thomas B.C."/>
            <person name="Sharon I."/>
            <person name="Castelle C.J."/>
            <person name="Singh A."/>
            <person name="Wilkins M.J."/>
            <person name="Williams K.H."/>
            <person name="Banfield J.F."/>
        </authorList>
    </citation>
    <scope>NUCLEOTIDE SEQUENCE [LARGE SCALE GENOMIC DNA]</scope>
</reference>
<organism evidence="1 2">
    <name type="scientific">candidate division WWE3 bacterium GW2011_GWF1_42_14</name>
    <dbReference type="NCBI Taxonomy" id="1619138"/>
    <lineage>
        <taxon>Bacteria</taxon>
        <taxon>Katanobacteria</taxon>
    </lineage>
</organism>
<accession>A0A0G1ARP7</accession>
<evidence type="ECO:0000313" key="2">
    <source>
        <dbReference type="Proteomes" id="UP000033847"/>
    </source>
</evidence>
<dbReference type="EMBL" id="LCCU01000022">
    <property type="protein sequence ID" value="KKS36756.1"/>
    <property type="molecule type" value="Genomic_DNA"/>
</dbReference>
<dbReference type="Proteomes" id="UP000033847">
    <property type="component" value="Unassembled WGS sequence"/>
</dbReference>
<proteinExistence type="predicted"/>
<protein>
    <submittedName>
        <fullName evidence="1">Uncharacterized protein</fullName>
    </submittedName>
</protein>
<name>A0A0G1ARP7_UNCKA</name>
<dbReference type="AlphaFoldDB" id="A0A0G1ARP7"/>